<dbReference type="EMBL" id="JARRAG010000002">
    <property type="protein sequence ID" value="MDG3004666.1"/>
    <property type="molecule type" value="Genomic_DNA"/>
</dbReference>
<dbReference type="RefSeq" id="WP_277861020.1">
    <property type="nucleotide sequence ID" value="NZ_JARRAG010000002.1"/>
</dbReference>
<proteinExistence type="predicted"/>
<reference evidence="2 3" key="1">
    <citation type="submission" date="2023-03" db="EMBL/GenBank/DDBJ databases">
        <title>Paludisphaera mucosa sp. nov. a novel planctomycete from northern fen.</title>
        <authorList>
            <person name="Ivanova A."/>
        </authorList>
    </citation>
    <scope>NUCLEOTIDE SEQUENCE [LARGE SCALE GENOMIC DNA]</scope>
    <source>
        <strain evidence="2 3">Pla2</strain>
    </source>
</reference>
<dbReference type="Proteomes" id="UP001216907">
    <property type="component" value="Unassembled WGS sequence"/>
</dbReference>
<keyword evidence="3" id="KW-1185">Reference proteome</keyword>
<evidence type="ECO:0000313" key="3">
    <source>
        <dbReference type="Proteomes" id="UP001216907"/>
    </source>
</evidence>
<sequence>MRATIRNLSVALAIATLSGCTAVGSRCLHRPCTSECAASFDSPAPFAVTSMTGRPSLISRVRSRLWDRDETPRDVTVRPETTPIPGATVARRSPAASGVLDLPPVTAEAARED</sequence>
<organism evidence="2 3">
    <name type="scientific">Paludisphaera mucosa</name>
    <dbReference type="NCBI Taxonomy" id="3030827"/>
    <lineage>
        <taxon>Bacteria</taxon>
        <taxon>Pseudomonadati</taxon>
        <taxon>Planctomycetota</taxon>
        <taxon>Planctomycetia</taxon>
        <taxon>Isosphaerales</taxon>
        <taxon>Isosphaeraceae</taxon>
        <taxon>Paludisphaera</taxon>
    </lineage>
</organism>
<dbReference type="PROSITE" id="PS51257">
    <property type="entry name" value="PROKAR_LIPOPROTEIN"/>
    <property type="match status" value="1"/>
</dbReference>
<gene>
    <name evidence="2" type="ORF">PZE19_12835</name>
</gene>
<feature type="region of interest" description="Disordered" evidence="1">
    <location>
        <begin position="71"/>
        <end position="113"/>
    </location>
</feature>
<evidence type="ECO:0000256" key="1">
    <source>
        <dbReference type="SAM" id="MobiDB-lite"/>
    </source>
</evidence>
<evidence type="ECO:0000313" key="2">
    <source>
        <dbReference type="EMBL" id="MDG3004666.1"/>
    </source>
</evidence>
<protein>
    <submittedName>
        <fullName evidence="2">Uncharacterized protein</fullName>
    </submittedName>
</protein>
<name>A0ABT6FAQ0_9BACT</name>
<comment type="caution">
    <text evidence="2">The sequence shown here is derived from an EMBL/GenBank/DDBJ whole genome shotgun (WGS) entry which is preliminary data.</text>
</comment>
<accession>A0ABT6FAQ0</accession>